<keyword evidence="1" id="KW-0175">Coiled coil</keyword>
<evidence type="ECO:0000256" key="1">
    <source>
        <dbReference type="SAM" id="Coils"/>
    </source>
</evidence>
<name>A0ABU0FKQ4_9HYPH</name>
<dbReference type="Proteomes" id="UP001237448">
    <property type="component" value="Unassembled WGS sequence"/>
</dbReference>
<gene>
    <name evidence="2" type="ORF">J3R73_004977</name>
</gene>
<evidence type="ECO:0000313" key="2">
    <source>
        <dbReference type="EMBL" id="MDQ0395185.1"/>
    </source>
</evidence>
<comment type="caution">
    <text evidence="2">The sequence shown here is derived from an EMBL/GenBank/DDBJ whole genome shotgun (WGS) entry which is preliminary data.</text>
</comment>
<reference evidence="2 3" key="1">
    <citation type="submission" date="2023-07" db="EMBL/GenBank/DDBJ databases">
        <title>Genomic Encyclopedia of Type Strains, Phase IV (KMG-IV): sequencing the most valuable type-strain genomes for metagenomic binning, comparative biology and taxonomic classification.</title>
        <authorList>
            <person name="Goeker M."/>
        </authorList>
    </citation>
    <scope>NUCLEOTIDE SEQUENCE [LARGE SCALE GENOMIC DNA]</scope>
    <source>
        <strain evidence="2 3">DSM 5896</strain>
    </source>
</reference>
<sequence>MAIGSYLKLAAGGKGKEPGSSDARQKLAETIGRKKGVHEKIASYRARAEDLMERKWRAEEAVEAARVQLDTTKVERTAHVIDPANPAPKMTIREAADALGEAEEAVEMLANARRQALDEIATMEREIPFINMAMASAVPEVLAESKAVRSICERTIRARQEEADLHEAVAFLFGRNAVPADLKEQLSRDPKAQGSIGATWRAAFEALSNDANAPLPEA</sequence>
<dbReference type="RefSeq" id="WP_307433637.1">
    <property type="nucleotide sequence ID" value="NZ_JAUSVK010000001.1"/>
</dbReference>
<feature type="coiled-coil region" evidence="1">
    <location>
        <begin position="41"/>
        <end position="68"/>
    </location>
</feature>
<dbReference type="EMBL" id="JAUSVK010000001">
    <property type="protein sequence ID" value="MDQ0395185.1"/>
    <property type="molecule type" value="Genomic_DNA"/>
</dbReference>
<feature type="coiled-coil region" evidence="1">
    <location>
        <begin position="92"/>
        <end position="126"/>
    </location>
</feature>
<accession>A0ABU0FKQ4</accession>
<protein>
    <submittedName>
        <fullName evidence="2">Chromosome segregation ATPase</fullName>
    </submittedName>
</protein>
<proteinExistence type="predicted"/>
<organism evidence="2 3">
    <name type="scientific">Labrys monachus</name>
    <dbReference type="NCBI Taxonomy" id="217067"/>
    <lineage>
        <taxon>Bacteria</taxon>
        <taxon>Pseudomonadati</taxon>
        <taxon>Pseudomonadota</taxon>
        <taxon>Alphaproteobacteria</taxon>
        <taxon>Hyphomicrobiales</taxon>
        <taxon>Xanthobacteraceae</taxon>
        <taxon>Labrys</taxon>
    </lineage>
</organism>
<keyword evidence="3" id="KW-1185">Reference proteome</keyword>
<evidence type="ECO:0000313" key="3">
    <source>
        <dbReference type="Proteomes" id="UP001237448"/>
    </source>
</evidence>